<dbReference type="GO" id="GO:0015668">
    <property type="term" value="F:type III site-specific deoxyribonuclease activity"/>
    <property type="evidence" value="ECO:0007669"/>
    <property type="project" value="UniProtKB-EC"/>
</dbReference>
<comment type="caution">
    <text evidence="2">The sequence shown here is derived from an EMBL/GenBank/DDBJ whole genome shotgun (WGS) entry which is preliminary data.</text>
</comment>
<dbReference type="GO" id="GO:0003677">
    <property type="term" value="F:DNA binding"/>
    <property type="evidence" value="ECO:0007669"/>
    <property type="project" value="InterPro"/>
</dbReference>
<evidence type="ECO:0000313" key="2">
    <source>
        <dbReference type="EMBL" id="EKC56759.1"/>
    </source>
</evidence>
<name>K1SN13_9ZZZZ</name>
<dbReference type="EMBL" id="AJWZ01007489">
    <property type="protein sequence ID" value="EKC56759.1"/>
    <property type="molecule type" value="Genomic_DNA"/>
</dbReference>
<feature type="non-terminal residue" evidence="2">
    <location>
        <position position="1"/>
    </location>
</feature>
<accession>K1SN13</accession>
<dbReference type="GO" id="GO:0006304">
    <property type="term" value="P:DNA modification"/>
    <property type="evidence" value="ECO:0007669"/>
    <property type="project" value="InterPro"/>
</dbReference>
<proteinExistence type="predicted"/>
<organism evidence="2">
    <name type="scientific">human gut metagenome</name>
    <dbReference type="NCBI Taxonomy" id="408170"/>
    <lineage>
        <taxon>unclassified sequences</taxon>
        <taxon>metagenomes</taxon>
        <taxon>organismal metagenomes</taxon>
    </lineage>
</organism>
<dbReference type="AlphaFoldDB" id="K1SN13"/>
<sequence>YIAYGKKTLTRRERAEQVKKRDVFSKYGEQARLVLEALLDKYMNEGISELENIAVLKNDPFRKLGSPASIAKLFGGKEGYLKAVNNLVQLIYNAA</sequence>
<evidence type="ECO:0000259" key="1">
    <source>
        <dbReference type="Pfam" id="PF08463"/>
    </source>
</evidence>
<protein>
    <submittedName>
        <fullName evidence="2">Protein containing Restriction endonuclease, type I, EcoEI, R subunit/Type III, Res subunit</fullName>
        <ecNumber evidence="2">3.1.21.5</ecNumber>
    </submittedName>
</protein>
<dbReference type="Pfam" id="PF08463">
    <property type="entry name" value="EcoEI_R_C"/>
    <property type="match status" value="1"/>
</dbReference>
<gene>
    <name evidence="2" type="ORF">OBE_10899</name>
</gene>
<dbReference type="InterPro" id="IPR013670">
    <property type="entry name" value="EcoEI_R_C_dom"/>
</dbReference>
<feature type="domain" description="EcoEI R protein C-terminal" evidence="1">
    <location>
        <begin position="1"/>
        <end position="92"/>
    </location>
</feature>
<keyword evidence="2" id="KW-0378">Hydrolase</keyword>
<dbReference type="EC" id="3.1.21.5" evidence="2"/>
<keyword evidence="2" id="KW-0255">Endonuclease</keyword>
<reference evidence="2" key="1">
    <citation type="journal article" date="2013" name="Environ. Microbiol.">
        <title>Microbiota from the distal guts of lean and obese adolescents exhibit partial functional redundancy besides clear differences in community structure.</title>
        <authorList>
            <person name="Ferrer M."/>
            <person name="Ruiz A."/>
            <person name="Lanza F."/>
            <person name="Haange S.B."/>
            <person name="Oberbach A."/>
            <person name="Till H."/>
            <person name="Bargiela R."/>
            <person name="Campoy C."/>
            <person name="Segura M.T."/>
            <person name="Richter M."/>
            <person name="von Bergen M."/>
            <person name="Seifert J."/>
            <person name="Suarez A."/>
        </authorList>
    </citation>
    <scope>NUCLEOTIDE SEQUENCE</scope>
</reference>
<keyword evidence="2" id="KW-0540">Nuclease</keyword>